<dbReference type="EMBL" id="JANBTW010000082">
    <property type="protein sequence ID" value="KAJ2672500.1"/>
    <property type="molecule type" value="Genomic_DNA"/>
</dbReference>
<feature type="compositionally biased region" description="Polar residues" evidence="4">
    <location>
        <begin position="102"/>
        <end position="117"/>
    </location>
</feature>
<evidence type="ECO:0000256" key="3">
    <source>
        <dbReference type="ARBA" id="ARBA00023242"/>
    </source>
</evidence>
<evidence type="ECO:0000259" key="6">
    <source>
        <dbReference type="Pfam" id="PF15459"/>
    </source>
</evidence>
<dbReference type="GO" id="GO:0003677">
    <property type="term" value="F:DNA binding"/>
    <property type="evidence" value="ECO:0007669"/>
    <property type="project" value="TreeGrafter"/>
</dbReference>
<feature type="domain" description="Ribosomal RNA-processing protein 14/surfeit locus protein 6 C-terminal" evidence="5">
    <location>
        <begin position="200"/>
        <end position="381"/>
    </location>
</feature>
<feature type="compositionally biased region" description="Basic and acidic residues" evidence="4">
    <location>
        <begin position="358"/>
        <end position="376"/>
    </location>
</feature>
<feature type="domain" description="Ribosomal RNA-processing protein 14 N-terminal" evidence="6">
    <location>
        <begin position="12"/>
        <end position="76"/>
    </location>
</feature>
<evidence type="ECO:0000256" key="1">
    <source>
        <dbReference type="ARBA" id="ARBA00004123"/>
    </source>
</evidence>
<feature type="region of interest" description="Disordered" evidence="4">
    <location>
        <begin position="358"/>
        <end position="421"/>
    </location>
</feature>
<dbReference type="PANTHER" id="PTHR14369">
    <property type="entry name" value="SURFEIT LOCUS PROTEIN 6"/>
    <property type="match status" value="1"/>
</dbReference>
<feature type="compositionally biased region" description="Basic and acidic residues" evidence="4">
    <location>
        <begin position="172"/>
        <end position="204"/>
    </location>
</feature>
<dbReference type="InterPro" id="IPR007019">
    <property type="entry name" value="SURF6"/>
</dbReference>
<sequence>MEQPDIDMLKASLKKHAQAFDDLLRLIPPKFYLPEEHEQILNNRYMKNTKKDTDAKQKDAQRKARASAKAARLDPDNNKTVQDLQAVKLEKQNASKEDSKRATTNGAAPHTNGTAKTGSDEDEWEDMEDEHELAEGAPGMSKMAIDLDGTGERLKQAPVDSVKPMPPAQSIDDLRARLHARIETLRQKRKAPEDDASREALLEKRMKRRKNTKEAQAKAKKAAGGTANEQVLGRNTPSAGSSSTTNGANAAGSVKDNLFYGKLTTGTPKKKKSLQIKQQLANIEGKKKELEELRMVDAEKADKLEAKDKWNKALTQAKGEKVKDDVRLLRKTVRREEQKKKKSSREWTERKSAVATKIKERADKREANIKARIDAKKMKKQGKSKKSIERALKGPKATSASKKKGPAQKARPGFEGKATKK</sequence>
<dbReference type="GO" id="GO:0005730">
    <property type="term" value="C:nucleolus"/>
    <property type="evidence" value="ECO:0007669"/>
    <property type="project" value="TreeGrafter"/>
</dbReference>
<proteinExistence type="inferred from homology"/>
<evidence type="ECO:0000256" key="2">
    <source>
        <dbReference type="ARBA" id="ARBA00005904"/>
    </source>
</evidence>
<gene>
    <name evidence="7" type="ORF">GGI25_005103</name>
</gene>
<dbReference type="OrthoDB" id="444809at2759"/>
<comment type="caution">
    <text evidence="7">The sequence shown here is derived from an EMBL/GenBank/DDBJ whole genome shotgun (WGS) entry which is preliminary data.</text>
</comment>
<keyword evidence="3" id="KW-0539">Nucleus</keyword>
<name>A0A9W8KUZ8_9FUNG</name>
<dbReference type="AlphaFoldDB" id="A0A9W8KUZ8"/>
<feature type="compositionally biased region" description="Polar residues" evidence="4">
    <location>
        <begin position="233"/>
        <end position="248"/>
    </location>
</feature>
<accession>A0A9W8KUZ8</accession>
<dbReference type="InterPro" id="IPR029190">
    <property type="entry name" value="Rrp14/SURF6_C"/>
</dbReference>
<feature type="compositionally biased region" description="Basic and acidic residues" evidence="4">
    <location>
        <begin position="49"/>
        <end position="62"/>
    </location>
</feature>
<dbReference type="PANTHER" id="PTHR14369:SF0">
    <property type="entry name" value="SURFEIT LOCUS PROTEIN 6"/>
    <property type="match status" value="1"/>
</dbReference>
<dbReference type="Proteomes" id="UP001151518">
    <property type="component" value="Unassembled WGS sequence"/>
</dbReference>
<protein>
    <recommendedName>
        <fullName evidence="9">SURF6-domain-containing protein</fullName>
    </recommendedName>
</protein>
<dbReference type="GO" id="GO:0042274">
    <property type="term" value="P:ribosomal small subunit biogenesis"/>
    <property type="evidence" value="ECO:0007669"/>
    <property type="project" value="TreeGrafter"/>
</dbReference>
<comment type="subcellular location">
    <subcellularLocation>
        <location evidence="1">Nucleus</location>
    </subcellularLocation>
</comment>
<feature type="region of interest" description="Disordered" evidence="4">
    <location>
        <begin position="43"/>
        <end position="276"/>
    </location>
</feature>
<feature type="compositionally biased region" description="Acidic residues" evidence="4">
    <location>
        <begin position="120"/>
        <end position="132"/>
    </location>
</feature>
<feature type="compositionally biased region" description="Basic and acidic residues" evidence="4">
    <location>
        <begin position="412"/>
        <end position="421"/>
    </location>
</feature>
<evidence type="ECO:0000259" key="5">
    <source>
        <dbReference type="Pfam" id="PF04935"/>
    </source>
</evidence>
<dbReference type="Pfam" id="PF15459">
    <property type="entry name" value="RRP14"/>
    <property type="match status" value="1"/>
</dbReference>
<feature type="compositionally biased region" description="Basic and acidic residues" evidence="4">
    <location>
        <begin position="88"/>
        <end position="101"/>
    </location>
</feature>
<evidence type="ECO:0008006" key="9">
    <source>
        <dbReference type="Google" id="ProtNLM"/>
    </source>
</evidence>
<evidence type="ECO:0000313" key="7">
    <source>
        <dbReference type="EMBL" id="KAJ2672500.1"/>
    </source>
</evidence>
<reference evidence="7" key="1">
    <citation type="submission" date="2022-07" db="EMBL/GenBank/DDBJ databases">
        <title>Phylogenomic reconstructions and comparative analyses of Kickxellomycotina fungi.</title>
        <authorList>
            <person name="Reynolds N.K."/>
            <person name="Stajich J.E."/>
            <person name="Barry K."/>
            <person name="Grigoriev I.V."/>
            <person name="Crous P."/>
            <person name="Smith M.E."/>
        </authorList>
    </citation>
    <scope>NUCLEOTIDE SEQUENCE</scope>
    <source>
        <strain evidence="7">NRRL 3115</strain>
    </source>
</reference>
<organism evidence="7 8">
    <name type="scientific">Coemansia spiralis</name>
    <dbReference type="NCBI Taxonomy" id="417178"/>
    <lineage>
        <taxon>Eukaryota</taxon>
        <taxon>Fungi</taxon>
        <taxon>Fungi incertae sedis</taxon>
        <taxon>Zoopagomycota</taxon>
        <taxon>Kickxellomycotina</taxon>
        <taxon>Kickxellomycetes</taxon>
        <taxon>Kickxellales</taxon>
        <taxon>Kickxellaceae</taxon>
        <taxon>Coemansia</taxon>
    </lineage>
</organism>
<dbReference type="GO" id="GO:0003723">
    <property type="term" value="F:RNA binding"/>
    <property type="evidence" value="ECO:0007669"/>
    <property type="project" value="TreeGrafter"/>
</dbReference>
<evidence type="ECO:0000313" key="8">
    <source>
        <dbReference type="Proteomes" id="UP001151518"/>
    </source>
</evidence>
<dbReference type="GO" id="GO:0042273">
    <property type="term" value="P:ribosomal large subunit biogenesis"/>
    <property type="evidence" value="ECO:0007669"/>
    <property type="project" value="TreeGrafter"/>
</dbReference>
<dbReference type="InterPro" id="IPR029188">
    <property type="entry name" value="Rrp14_N"/>
</dbReference>
<evidence type="ECO:0000256" key="4">
    <source>
        <dbReference type="SAM" id="MobiDB-lite"/>
    </source>
</evidence>
<comment type="similarity">
    <text evidence="2">Belongs to the SURF6 family.</text>
</comment>
<dbReference type="Pfam" id="PF04935">
    <property type="entry name" value="SURF6"/>
    <property type="match status" value="1"/>
</dbReference>